<dbReference type="SUPFAM" id="SSF47819">
    <property type="entry name" value="HRDC-like"/>
    <property type="match status" value="1"/>
</dbReference>
<dbReference type="Pfam" id="PF03874">
    <property type="entry name" value="RNA_pol_Rpb4"/>
    <property type="match status" value="1"/>
</dbReference>
<feature type="domain" description="RNA polymerase Rpb4/RPC9 core" evidence="8">
    <location>
        <begin position="1"/>
        <end position="127"/>
    </location>
</feature>
<dbReference type="SMART" id="SM00657">
    <property type="entry name" value="RPOL4c"/>
    <property type="match status" value="1"/>
</dbReference>
<gene>
    <name evidence="9" type="ORF">BGZ80_007237</name>
</gene>
<dbReference type="GO" id="GO:0006384">
    <property type="term" value="P:transcription initiation at RNA polymerase III promoter"/>
    <property type="evidence" value="ECO:0007669"/>
    <property type="project" value="InterPro"/>
</dbReference>
<feature type="non-terminal residue" evidence="9">
    <location>
        <position position="156"/>
    </location>
</feature>
<keyword evidence="4" id="KW-0240">DNA-directed RNA polymerase</keyword>
<proteinExistence type="inferred from homology"/>
<evidence type="ECO:0000256" key="7">
    <source>
        <dbReference type="SAM" id="MobiDB-lite"/>
    </source>
</evidence>
<evidence type="ECO:0000313" key="10">
    <source>
        <dbReference type="Proteomes" id="UP000703661"/>
    </source>
</evidence>
<evidence type="ECO:0000256" key="1">
    <source>
        <dbReference type="ARBA" id="ARBA00004123"/>
    </source>
</evidence>
<dbReference type="EMBL" id="JAAAID010000367">
    <property type="protein sequence ID" value="KAG0018382.1"/>
    <property type="molecule type" value="Genomic_DNA"/>
</dbReference>
<comment type="caution">
    <text evidence="9">The sequence shown here is derived from an EMBL/GenBank/DDBJ whole genome shotgun (WGS) entry which is preliminary data.</text>
</comment>
<dbReference type="Proteomes" id="UP000703661">
    <property type="component" value="Unassembled WGS sequence"/>
</dbReference>
<evidence type="ECO:0000256" key="6">
    <source>
        <dbReference type="ARBA" id="ARBA00023242"/>
    </source>
</evidence>
<protein>
    <recommendedName>
        <fullName evidence="3">DNA-directed RNA polymerase III subunit RPC9</fullName>
    </recommendedName>
</protein>
<feature type="region of interest" description="Disordered" evidence="7">
    <location>
        <begin position="135"/>
        <end position="156"/>
    </location>
</feature>
<dbReference type="InterPro" id="IPR006590">
    <property type="entry name" value="RNA_pol_Rpb4/RPC9_core"/>
</dbReference>
<evidence type="ECO:0000313" key="9">
    <source>
        <dbReference type="EMBL" id="KAG0018382.1"/>
    </source>
</evidence>
<dbReference type="InterPro" id="IPR005574">
    <property type="entry name" value="Rpb4/RPC9"/>
</dbReference>
<dbReference type="InterPro" id="IPR038846">
    <property type="entry name" value="RPC9"/>
</dbReference>
<keyword evidence="6" id="KW-0539">Nucleus</keyword>
<evidence type="ECO:0000256" key="3">
    <source>
        <dbReference type="ARBA" id="ARBA00016672"/>
    </source>
</evidence>
<evidence type="ECO:0000256" key="5">
    <source>
        <dbReference type="ARBA" id="ARBA00023163"/>
    </source>
</evidence>
<sequence>MEIIKADSAMLSNYEVLALLNDQKAQRQANEVAGTREVAENLRTIEFEVQKYLDASPCSTQTSDQVSALKKAFEGYEFMKVELLQILNLRPRTPVELVLVIEEFEQRFDMSDCKPMLAIIRKALPRADDKILASDLDMGDAEVEMDGGEGEQREEG</sequence>
<evidence type="ECO:0000256" key="2">
    <source>
        <dbReference type="ARBA" id="ARBA00006898"/>
    </source>
</evidence>
<accession>A0A9P6MZP9</accession>
<evidence type="ECO:0000256" key="4">
    <source>
        <dbReference type="ARBA" id="ARBA00022478"/>
    </source>
</evidence>
<comment type="subcellular location">
    <subcellularLocation>
        <location evidence="1">Nucleus</location>
    </subcellularLocation>
</comment>
<dbReference type="InterPro" id="IPR010997">
    <property type="entry name" value="HRDC-like_sf"/>
</dbReference>
<dbReference type="AlphaFoldDB" id="A0A9P6MZP9"/>
<evidence type="ECO:0000259" key="8">
    <source>
        <dbReference type="SMART" id="SM00657"/>
    </source>
</evidence>
<keyword evidence="10" id="KW-1185">Reference proteome</keyword>
<name>A0A9P6MZP9_9FUNG</name>
<dbReference type="PANTHER" id="PTHR15561:SF0">
    <property type="entry name" value="DNA-DIRECTED RNA POLYMERASE III SUBUNIT RPC9"/>
    <property type="match status" value="1"/>
</dbReference>
<reference evidence="9" key="1">
    <citation type="journal article" date="2020" name="Fungal Divers.">
        <title>Resolving the Mortierellaceae phylogeny through synthesis of multi-gene phylogenetics and phylogenomics.</title>
        <authorList>
            <person name="Vandepol N."/>
            <person name="Liber J."/>
            <person name="Desiro A."/>
            <person name="Na H."/>
            <person name="Kennedy M."/>
            <person name="Barry K."/>
            <person name="Grigoriev I.V."/>
            <person name="Miller A.N."/>
            <person name="O'Donnell K."/>
            <person name="Stajich J.E."/>
            <person name="Bonito G."/>
        </authorList>
    </citation>
    <scope>NUCLEOTIDE SEQUENCE</scope>
    <source>
        <strain evidence="9">NRRL 2769</strain>
    </source>
</reference>
<dbReference type="GO" id="GO:0005666">
    <property type="term" value="C:RNA polymerase III complex"/>
    <property type="evidence" value="ECO:0007669"/>
    <property type="project" value="InterPro"/>
</dbReference>
<dbReference type="InterPro" id="IPR038324">
    <property type="entry name" value="Rpb4/RPC9_sf"/>
</dbReference>
<dbReference type="Gene3D" id="1.20.1250.40">
    <property type="match status" value="1"/>
</dbReference>
<keyword evidence="5" id="KW-0804">Transcription</keyword>
<organism evidence="9 10">
    <name type="scientific">Entomortierella chlamydospora</name>
    <dbReference type="NCBI Taxonomy" id="101097"/>
    <lineage>
        <taxon>Eukaryota</taxon>
        <taxon>Fungi</taxon>
        <taxon>Fungi incertae sedis</taxon>
        <taxon>Mucoromycota</taxon>
        <taxon>Mortierellomycotina</taxon>
        <taxon>Mortierellomycetes</taxon>
        <taxon>Mortierellales</taxon>
        <taxon>Mortierellaceae</taxon>
        <taxon>Entomortierella</taxon>
    </lineage>
</organism>
<dbReference type="PANTHER" id="PTHR15561">
    <property type="entry name" value="CALCITONIN GENE-RELATED PEPTIDE-RECEPTOR COMPONENT PROTEIN"/>
    <property type="match status" value="1"/>
</dbReference>
<dbReference type="GO" id="GO:0000166">
    <property type="term" value="F:nucleotide binding"/>
    <property type="evidence" value="ECO:0007669"/>
    <property type="project" value="InterPro"/>
</dbReference>
<comment type="similarity">
    <text evidence="2">Belongs to the eukaryotic RPC9 RNA polymerase subunit family.</text>
</comment>
<feature type="compositionally biased region" description="Acidic residues" evidence="7">
    <location>
        <begin position="137"/>
        <end position="149"/>
    </location>
</feature>